<dbReference type="GO" id="GO:0006826">
    <property type="term" value="P:iron ion transport"/>
    <property type="evidence" value="ECO:0007669"/>
    <property type="project" value="InterPro"/>
</dbReference>
<dbReference type="InterPro" id="IPR009078">
    <property type="entry name" value="Ferritin-like_SF"/>
</dbReference>
<dbReference type="OrthoDB" id="186462at2759"/>
<dbReference type="Pfam" id="PF00210">
    <property type="entry name" value="Ferritin"/>
    <property type="match status" value="1"/>
</dbReference>
<dbReference type="GO" id="GO:0008198">
    <property type="term" value="F:ferrous iron binding"/>
    <property type="evidence" value="ECO:0007669"/>
    <property type="project" value="TreeGrafter"/>
</dbReference>
<feature type="binding site" evidence="5">
    <location>
        <position position="23"/>
    </location>
    <ligand>
        <name>Fe cation</name>
        <dbReference type="ChEBI" id="CHEBI:24875"/>
        <label>1</label>
    </ligand>
</feature>
<dbReference type="PANTHER" id="PTHR11431">
    <property type="entry name" value="FERRITIN"/>
    <property type="match status" value="1"/>
</dbReference>
<dbReference type="InterPro" id="IPR008331">
    <property type="entry name" value="Ferritin_DPS_dom"/>
</dbReference>
<dbReference type="Gene3D" id="1.20.1260.10">
    <property type="match status" value="1"/>
</dbReference>
<keyword evidence="4 5" id="KW-0408">Iron</keyword>
<feature type="binding site" evidence="5">
    <location>
        <position position="58"/>
    </location>
    <ligand>
        <name>Fe cation</name>
        <dbReference type="ChEBI" id="CHEBI:24875"/>
        <label>1</label>
    </ligand>
</feature>
<proteinExistence type="inferred from homology"/>
<name>A0A9P6FTM5_9FUNG</name>
<gene>
    <name evidence="8" type="ORF">BGW38_001844</name>
</gene>
<dbReference type="GO" id="GO:0008199">
    <property type="term" value="F:ferric iron binding"/>
    <property type="evidence" value="ECO:0007669"/>
    <property type="project" value="InterPro"/>
</dbReference>
<dbReference type="GO" id="GO:0006879">
    <property type="term" value="P:intracellular iron ion homeostasis"/>
    <property type="evidence" value="ECO:0007669"/>
    <property type="project" value="UniProtKB-KW"/>
</dbReference>
<evidence type="ECO:0000256" key="2">
    <source>
        <dbReference type="ARBA" id="ARBA00022434"/>
    </source>
</evidence>
<keyword evidence="3 5" id="KW-0479">Metal-binding</keyword>
<dbReference type="GO" id="GO:0004322">
    <property type="term" value="F:ferroxidase activity"/>
    <property type="evidence" value="ECO:0007669"/>
    <property type="project" value="UniProtKB-EC"/>
</dbReference>
<evidence type="ECO:0000313" key="8">
    <source>
        <dbReference type="EMBL" id="KAF9581224.1"/>
    </source>
</evidence>
<evidence type="ECO:0000256" key="6">
    <source>
        <dbReference type="RuleBase" id="RU361145"/>
    </source>
</evidence>
<dbReference type="SUPFAM" id="SSF47240">
    <property type="entry name" value="Ferritin-like"/>
    <property type="match status" value="1"/>
</dbReference>
<comment type="similarity">
    <text evidence="1 6">Belongs to the ferritin family.</text>
</comment>
<dbReference type="GO" id="GO:0005737">
    <property type="term" value="C:cytoplasm"/>
    <property type="evidence" value="ECO:0007669"/>
    <property type="project" value="TreeGrafter"/>
</dbReference>
<comment type="function">
    <text evidence="6">Stores iron in a soluble, non-toxic, readily available form. Important for iron homeostasis. Iron is taken up in the ferrous form and deposited as ferric hydroxides after oxidation.</text>
</comment>
<keyword evidence="6" id="KW-0560">Oxidoreductase</keyword>
<dbReference type="EMBL" id="JAABOA010001603">
    <property type="protein sequence ID" value="KAF9581224.1"/>
    <property type="molecule type" value="Genomic_DNA"/>
</dbReference>
<dbReference type="InterPro" id="IPR012347">
    <property type="entry name" value="Ferritin-like"/>
</dbReference>
<dbReference type="PANTHER" id="PTHR11431:SF75">
    <property type="entry name" value="FERRITIN"/>
    <property type="match status" value="1"/>
</dbReference>
<sequence length="179" mass="19792">MALAKQNFSSLVEEGINHQISLEMAAAQNYRAISAFLGSDTVALPGLEKYFREQAEEEQKHAQYLIEYQNRRGGTVVIQTIPAPSSDWTSAKNAVESALQLEKDMNKNLLRMESTAEEQNDVQFASELRTFFLKEQVDSVATFSKLITQLNRVGGDGLGLQLLDQTILTQGIHAAIGSD</sequence>
<feature type="binding site" evidence="5">
    <location>
        <position position="136"/>
    </location>
    <ligand>
        <name>Fe cation</name>
        <dbReference type="ChEBI" id="CHEBI:24875"/>
        <label>1</label>
    </ligand>
</feature>
<comment type="caution">
    <text evidence="8">The sequence shown here is derived from an EMBL/GenBank/DDBJ whole genome shotgun (WGS) entry which is preliminary data.</text>
</comment>
<comment type="catalytic activity">
    <reaction evidence="6">
        <text>4 Fe(2+) + O2 + 4 H(+) = 4 Fe(3+) + 2 H2O</text>
        <dbReference type="Rhea" id="RHEA:11148"/>
        <dbReference type="ChEBI" id="CHEBI:15377"/>
        <dbReference type="ChEBI" id="CHEBI:15378"/>
        <dbReference type="ChEBI" id="CHEBI:15379"/>
        <dbReference type="ChEBI" id="CHEBI:29033"/>
        <dbReference type="ChEBI" id="CHEBI:29034"/>
        <dbReference type="EC" id="1.16.3.1"/>
    </reaction>
</comment>
<evidence type="ECO:0000256" key="5">
    <source>
        <dbReference type="PIRSR" id="PIRSR601519-1"/>
    </source>
</evidence>
<dbReference type="AlphaFoldDB" id="A0A9P6FTM5"/>
<dbReference type="Proteomes" id="UP000780801">
    <property type="component" value="Unassembled WGS sequence"/>
</dbReference>
<feature type="binding site" evidence="5">
    <location>
        <position position="102"/>
    </location>
    <ligand>
        <name>Fe cation</name>
        <dbReference type="ChEBI" id="CHEBI:24875"/>
        <label>1</label>
    </ligand>
</feature>
<dbReference type="PROSITE" id="PS50905">
    <property type="entry name" value="FERRITIN_LIKE"/>
    <property type="match status" value="1"/>
</dbReference>
<dbReference type="CDD" id="cd01056">
    <property type="entry name" value="Euk_Ferritin"/>
    <property type="match status" value="1"/>
</dbReference>
<evidence type="ECO:0000259" key="7">
    <source>
        <dbReference type="PROSITE" id="PS50905"/>
    </source>
</evidence>
<organism evidence="8 9">
    <name type="scientific">Lunasporangiospora selenospora</name>
    <dbReference type="NCBI Taxonomy" id="979761"/>
    <lineage>
        <taxon>Eukaryota</taxon>
        <taxon>Fungi</taxon>
        <taxon>Fungi incertae sedis</taxon>
        <taxon>Mucoromycota</taxon>
        <taxon>Mortierellomycotina</taxon>
        <taxon>Mortierellomycetes</taxon>
        <taxon>Mortierellales</taxon>
        <taxon>Mortierellaceae</taxon>
        <taxon>Lunasporangiospora</taxon>
    </lineage>
</organism>
<keyword evidence="2 6" id="KW-0409">Iron storage</keyword>
<evidence type="ECO:0000256" key="4">
    <source>
        <dbReference type="ARBA" id="ARBA00023004"/>
    </source>
</evidence>
<feature type="binding site" evidence="5">
    <location>
        <position position="61"/>
    </location>
    <ligand>
        <name>Fe cation</name>
        <dbReference type="ChEBI" id="CHEBI:24875"/>
        <label>1</label>
    </ligand>
</feature>
<accession>A0A9P6FTM5</accession>
<keyword evidence="9" id="KW-1185">Reference proteome</keyword>
<dbReference type="InterPro" id="IPR009040">
    <property type="entry name" value="Ferritin-like_diiron"/>
</dbReference>
<protein>
    <recommendedName>
        <fullName evidence="6">Ferritin</fullName>
        <ecNumber evidence="6">1.16.3.1</ecNumber>
    </recommendedName>
</protein>
<dbReference type="EC" id="1.16.3.1" evidence="6"/>
<dbReference type="InterPro" id="IPR001519">
    <property type="entry name" value="Ferritin"/>
</dbReference>
<evidence type="ECO:0000256" key="3">
    <source>
        <dbReference type="ARBA" id="ARBA00022723"/>
    </source>
</evidence>
<evidence type="ECO:0000313" key="9">
    <source>
        <dbReference type="Proteomes" id="UP000780801"/>
    </source>
</evidence>
<feature type="domain" description="Ferritin-like diiron" evidence="7">
    <location>
        <begin position="6"/>
        <end position="154"/>
    </location>
</feature>
<reference evidence="8" key="1">
    <citation type="journal article" date="2020" name="Fungal Divers.">
        <title>Resolving the Mortierellaceae phylogeny through synthesis of multi-gene phylogenetics and phylogenomics.</title>
        <authorList>
            <person name="Vandepol N."/>
            <person name="Liber J."/>
            <person name="Desiro A."/>
            <person name="Na H."/>
            <person name="Kennedy M."/>
            <person name="Barry K."/>
            <person name="Grigoriev I.V."/>
            <person name="Miller A.N."/>
            <person name="O'Donnell K."/>
            <person name="Stajich J.E."/>
            <person name="Bonito G."/>
        </authorList>
    </citation>
    <scope>NUCLEOTIDE SEQUENCE</scope>
    <source>
        <strain evidence="8">KOD1015</strain>
    </source>
</reference>
<evidence type="ECO:0000256" key="1">
    <source>
        <dbReference type="ARBA" id="ARBA00007513"/>
    </source>
</evidence>